<accession>A0AAV4XKB4</accession>
<keyword evidence="2" id="KW-1185">Reference proteome</keyword>
<organism evidence="1 2">
    <name type="scientific">Caerostris extrusa</name>
    <name type="common">Bark spider</name>
    <name type="synonym">Caerostris bankana</name>
    <dbReference type="NCBI Taxonomy" id="172846"/>
    <lineage>
        <taxon>Eukaryota</taxon>
        <taxon>Metazoa</taxon>
        <taxon>Ecdysozoa</taxon>
        <taxon>Arthropoda</taxon>
        <taxon>Chelicerata</taxon>
        <taxon>Arachnida</taxon>
        <taxon>Araneae</taxon>
        <taxon>Araneomorphae</taxon>
        <taxon>Entelegynae</taxon>
        <taxon>Araneoidea</taxon>
        <taxon>Araneidae</taxon>
        <taxon>Caerostris</taxon>
    </lineage>
</organism>
<comment type="caution">
    <text evidence="1">The sequence shown here is derived from an EMBL/GenBank/DDBJ whole genome shotgun (WGS) entry which is preliminary data.</text>
</comment>
<name>A0AAV4XKB4_CAEEX</name>
<sequence>MQHFNHCVGSKFGGYCAYSNILDEESTDHILFFIDLKTLHNYVKMSLWELLQDWKGIFKSNWFTTPKATEGRRKKVAKRQQKISPIKQIPTKISFDELFNEELMSTEEESFPAPLVKLLPIFVRPDNDIKRILQFILEHFKNQIIFKLSGKYFALSKILQRTLMSFFIDQEIDHLKIMPKSSRSIKTVIKGLQTTANEVEIEDAVKKNILNIKVTQLKTGETKQFHLDN</sequence>
<protein>
    <submittedName>
        <fullName evidence="1">Uncharacterized protein</fullName>
    </submittedName>
</protein>
<evidence type="ECO:0000313" key="2">
    <source>
        <dbReference type="Proteomes" id="UP001054945"/>
    </source>
</evidence>
<gene>
    <name evidence="1" type="ORF">CEXT_464921</name>
</gene>
<evidence type="ECO:0000313" key="1">
    <source>
        <dbReference type="EMBL" id="GIY95587.1"/>
    </source>
</evidence>
<reference evidence="1 2" key="1">
    <citation type="submission" date="2021-06" db="EMBL/GenBank/DDBJ databases">
        <title>Caerostris extrusa draft genome.</title>
        <authorList>
            <person name="Kono N."/>
            <person name="Arakawa K."/>
        </authorList>
    </citation>
    <scope>NUCLEOTIDE SEQUENCE [LARGE SCALE GENOMIC DNA]</scope>
</reference>
<dbReference type="AlphaFoldDB" id="A0AAV4XKB4"/>
<dbReference type="Proteomes" id="UP001054945">
    <property type="component" value="Unassembled WGS sequence"/>
</dbReference>
<dbReference type="EMBL" id="BPLR01000553">
    <property type="protein sequence ID" value="GIY95587.1"/>
    <property type="molecule type" value="Genomic_DNA"/>
</dbReference>
<proteinExistence type="predicted"/>